<gene>
    <name evidence="2" type="ORF">DL762_000354</name>
</gene>
<keyword evidence="3" id="KW-1185">Reference proteome</keyword>
<name>A0ABY0HNJ6_9PEZI</name>
<evidence type="ECO:0000313" key="3">
    <source>
        <dbReference type="Proteomes" id="UP000294003"/>
    </source>
</evidence>
<feature type="region of interest" description="Disordered" evidence="1">
    <location>
        <begin position="43"/>
        <end position="62"/>
    </location>
</feature>
<sequence length="185" mass="19731">MAKSYFCLLAFYRGPATSASTRAPYGSSVQEYHRGKYACARRGHQRDGLGAVPEPQAEQPPGGVYTESDGVAFGCSVSGHFLNVQALCEMPDDTLCVPGTGRPTTNLRAGQHGARRPKLVAVNLAATVEDWSQPGQHPSTLRVFEAVPSYHGLPFYSPREVILCSSGKKTLMALNSTNTAGKSTA</sequence>
<evidence type="ECO:0000313" key="2">
    <source>
        <dbReference type="EMBL" id="RYO94920.1"/>
    </source>
</evidence>
<reference evidence="2 3" key="1">
    <citation type="submission" date="2018-06" db="EMBL/GenBank/DDBJ databases">
        <title>Complete Genomes of Monosporascus.</title>
        <authorList>
            <person name="Robinson A.J."/>
            <person name="Natvig D.O."/>
        </authorList>
    </citation>
    <scope>NUCLEOTIDE SEQUENCE [LARGE SCALE GENOMIC DNA]</scope>
    <source>
        <strain evidence="2 3">CBS 609.92</strain>
    </source>
</reference>
<proteinExistence type="predicted"/>
<accession>A0ABY0HNJ6</accession>
<dbReference type="Proteomes" id="UP000294003">
    <property type="component" value="Unassembled WGS sequence"/>
</dbReference>
<comment type="caution">
    <text evidence="2">The sequence shown here is derived from an EMBL/GenBank/DDBJ whole genome shotgun (WGS) entry which is preliminary data.</text>
</comment>
<evidence type="ECO:0000256" key="1">
    <source>
        <dbReference type="SAM" id="MobiDB-lite"/>
    </source>
</evidence>
<organism evidence="2 3">
    <name type="scientific">Monosporascus cannonballus</name>
    <dbReference type="NCBI Taxonomy" id="155416"/>
    <lineage>
        <taxon>Eukaryota</taxon>
        <taxon>Fungi</taxon>
        <taxon>Dikarya</taxon>
        <taxon>Ascomycota</taxon>
        <taxon>Pezizomycotina</taxon>
        <taxon>Sordariomycetes</taxon>
        <taxon>Xylariomycetidae</taxon>
        <taxon>Xylariales</taxon>
        <taxon>Xylariales incertae sedis</taxon>
        <taxon>Monosporascus</taxon>
    </lineage>
</organism>
<protein>
    <submittedName>
        <fullName evidence="2">Uncharacterized protein</fullName>
    </submittedName>
</protein>
<dbReference type="EMBL" id="QJNS01000006">
    <property type="protein sequence ID" value="RYO94920.1"/>
    <property type="molecule type" value="Genomic_DNA"/>
</dbReference>